<dbReference type="PANTHER" id="PTHR30579:SF2">
    <property type="entry name" value="HTH-TYPE TRANSCRIPTIONAL REGULATOR ARGP"/>
    <property type="match status" value="1"/>
</dbReference>
<dbReference type="Pfam" id="PF00126">
    <property type="entry name" value="HTH_1"/>
    <property type="match status" value="1"/>
</dbReference>
<dbReference type="GO" id="GO:0003700">
    <property type="term" value="F:DNA-binding transcription factor activity"/>
    <property type="evidence" value="ECO:0007669"/>
    <property type="project" value="InterPro"/>
</dbReference>
<keyword evidence="2" id="KW-0805">Transcription regulation</keyword>
<keyword evidence="3" id="KW-0238">DNA-binding</keyword>
<dbReference type="Proteomes" id="UP000190162">
    <property type="component" value="Unassembled WGS sequence"/>
</dbReference>
<reference evidence="7" key="1">
    <citation type="submission" date="2017-02" db="EMBL/GenBank/DDBJ databases">
        <authorList>
            <person name="Varghese N."/>
            <person name="Submissions S."/>
        </authorList>
    </citation>
    <scope>NUCLEOTIDE SEQUENCE [LARGE SCALE GENOMIC DNA]</scope>
    <source>
        <strain evidence="7">DSM 22720</strain>
    </source>
</reference>
<evidence type="ECO:0000256" key="4">
    <source>
        <dbReference type="ARBA" id="ARBA00023163"/>
    </source>
</evidence>
<evidence type="ECO:0000256" key="3">
    <source>
        <dbReference type="ARBA" id="ARBA00023125"/>
    </source>
</evidence>
<dbReference type="GO" id="GO:0003677">
    <property type="term" value="F:DNA binding"/>
    <property type="evidence" value="ECO:0007669"/>
    <property type="project" value="UniProtKB-KW"/>
</dbReference>
<keyword evidence="4" id="KW-0804">Transcription</keyword>
<evidence type="ECO:0000256" key="2">
    <source>
        <dbReference type="ARBA" id="ARBA00023015"/>
    </source>
</evidence>
<dbReference type="PANTHER" id="PTHR30579">
    <property type="entry name" value="TRANSCRIPTIONAL REGULATOR"/>
    <property type="match status" value="1"/>
</dbReference>
<keyword evidence="7" id="KW-1185">Reference proteome</keyword>
<proteinExistence type="inferred from homology"/>
<feature type="domain" description="HTH lysR-type" evidence="5">
    <location>
        <begin position="4"/>
        <end position="60"/>
    </location>
</feature>
<comment type="similarity">
    <text evidence="1">Belongs to the LysR transcriptional regulatory family.</text>
</comment>
<dbReference type="InterPro" id="IPR036388">
    <property type="entry name" value="WH-like_DNA-bd_sf"/>
</dbReference>
<evidence type="ECO:0000259" key="5">
    <source>
        <dbReference type="PROSITE" id="PS50931"/>
    </source>
</evidence>
<organism evidence="6 7">
    <name type="scientific">Enterovibrio nigricans DSM 22720</name>
    <dbReference type="NCBI Taxonomy" id="1121868"/>
    <lineage>
        <taxon>Bacteria</taxon>
        <taxon>Pseudomonadati</taxon>
        <taxon>Pseudomonadota</taxon>
        <taxon>Gammaproteobacteria</taxon>
        <taxon>Vibrionales</taxon>
        <taxon>Vibrionaceae</taxon>
        <taxon>Enterovibrio</taxon>
    </lineage>
</organism>
<evidence type="ECO:0000313" key="6">
    <source>
        <dbReference type="EMBL" id="SKA45776.1"/>
    </source>
</evidence>
<accession>A0A1T4TZ85</accession>
<dbReference type="InterPro" id="IPR036390">
    <property type="entry name" value="WH_DNA-bd_sf"/>
</dbReference>
<dbReference type="InterPro" id="IPR000847">
    <property type="entry name" value="LysR_HTH_N"/>
</dbReference>
<sequence>MKGLDYRWLEALDAVIANGGFERAADALFITQSAVSQRVKQLEKLVAQPVLIRELPPQPTPIGKNYWGCIVAFNY</sequence>
<dbReference type="Gene3D" id="1.10.10.10">
    <property type="entry name" value="Winged helix-like DNA-binding domain superfamily/Winged helix DNA-binding domain"/>
    <property type="match status" value="1"/>
</dbReference>
<gene>
    <name evidence="6" type="ORF">SAMN02745132_00415</name>
</gene>
<dbReference type="SUPFAM" id="SSF46785">
    <property type="entry name" value="Winged helix' DNA-binding domain"/>
    <property type="match status" value="1"/>
</dbReference>
<dbReference type="PROSITE" id="PS50931">
    <property type="entry name" value="HTH_LYSR"/>
    <property type="match status" value="1"/>
</dbReference>
<dbReference type="EMBL" id="FUXU01000003">
    <property type="protein sequence ID" value="SKA45776.1"/>
    <property type="molecule type" value="Genomic_DNA"/>
</dbReference>
<evidence type="ECO:0000313" key="7">
    <source>
        <dbReference type="Proteomes" id="UP000190162"/>
    </source>
</evidence>
<dbReference type="PRINTS" id="PR00039">
    <property type="entry name" value="HTHLYSR"/>
</dbReference>
<evidence type="ECO:0000256" key="1">
    <source>
        <dbReference type="ARBA" id="ARBA00009437"/>
    </source>
</evidence>
<dbReference type="AlphaFoldDB" id="A0A1T4TZ85"/>
<protein>
    <submittedName>
        <fullName evidence="6">Regulatory helix-turn-helix protein, lysR family</fullName>
    </submittedName>
</protein>
<name>A0A1T4TZ85_9GAMM</name>
<dbReference type="InterPro" id="IPR050176">
    <property type="entry name" value="LTTR"/>
</dbReference>